<dbReference type="InterPro" id="IPR001917">
    <property type="entry name" value="Aminotrans_II_pyridoxalP_BS"/>
</dbReference>
<dbReference type="GO" id="GO:0030170">
    <property type="term" value="F:pyridoxal phosphate binding"/>
    <property type="evidence" value="ECO:0007669"/>
    <property type="project" value="InterPro"/>
</dbReference>
<dbReference type="InterPro" id="IPR004839">
    <property type="entry name" value="Aminotransferase_I/II_large"/>
</dbReference>
<dbReference type="OrthoDB" id="9807157at2"/>
<dbReference type="EC" id="2.3.1.47" evidence="5"/>
<evidence type="ECO:0000256" key="11">
    <source>
        <dbReference type="ARBA" id="ARBA00047715"/>
    </source>
</evidence>
<dbReference type="Gene3D" id="3.90.1150.10">
    <property type="entry name" value="Aspartate Aminotransferase, domain 1"/>
    <property type="match status" value="1"/>
</dbReference>
<dbReference type="PROSITE" id="PS00599">
    <property type="entry name" value="AA_TRANSFER_CLASS_2"/>
    <property type="match status" value="1"/>
</dbReference>
<evidence type="ECO:0000256" key="10">
    <source>
        <dbReference type="ARBA" id="ARBA00033381"/>
    </source>
</evidence>
<dbReference type="GO" id="GO:0009102">
    <property type="term" value="P:biotin biosynthetic process"/>
    <property type="evidence" value="ECO:0007669"/>
    <property type="project" value="UniProtKB-KW"/>
</dbReference>
<evidence type="ECO:0000313" key="15">
    <source>
        <dbReference type="Proteomes" id="UP000619743"/>
    </source>
</evidence>
<dbReference type="InterPro" id="IPR015424">
    <property type="entry name" value="PyrdxlP-dep_Trfase"/>
</dbReference>
<keyword evidence="6" id="KW-0808">Transferase</keyword>
<proteinExistence type="inferred from homology"/>
<organism evidence="14 15">
    <name type="scientific">Neiella marina</name>
    <dbReference type="NCBI Taxonomy" id="508461"/>
    <lineage>
        <taxon>Bacteria</taxon>
        <taxon>Pseudomonadati</taxon>
        <taxon>Pseudomonadota</taxon>
        <taxon>Gammaproteobacteria</taxon>
        <taxon>Alteromonadales</taxon>
        <taxon>Echinimonadaceae</taxon>
        <taxon>Neiella</taxon>
    </lineage>
</organism>
<dbReference type="AlphaFoldDB" id="A0A8J2XP27"/>
<evidence type="ECO:0000313" key="14">
    <source>
        <dbReference type="EMBL" id="GGA77823.1"/>
    </source>
</evidence>
<comment type="cofactor">
    <cofactor evidence="1 12">
        <name>pyridoxal 5'-phosphate</name>
        <dbReference type="ChEBI" id="CHEBI:597326"/>
    </cofactor>
</comment>
<evidence type="ECO:0000256" key="12">
    <source>
        <dbReference type="RuleBase" id="RU003693"/>
    </source>
</evidence>
<dbReference type="InterPro" id="IPR015422">
    <property type="entry name" value="PyrdxlP-dep_Trfase_small"/>
</dbReference>
<reference evidence="15" key="1">
    <citation type="journal article" date="2019" name="Int. J. Syst. Evol. Microbiol.">
        <title>The Global Catalogue of Microorganisms (GCM) 10K type strain sequencing project: providing services to taxonomists for standard genome sequencing and annotation.</title>
        <authorList>
            <consortium name="The Broad Institute Genomics Platform"/>
            <consortium name="The Broad Institute Genome Sequencing Center for Infectious Disease"/>
            <person name="Wu L."/>
            <person name="Ma J."/>
        </authorList>
    </citation>
    <scope>NUCLEOTIDE SEQUENCE [LARGE SCALE GENOMIC DNA]</scope>
    <source>
        <strain evidence="15">CGMCC 1.10130</strain>
    </source>
</reference>
<dbReference type="EMBL" id="BMDX01000008">
    <property type="protein sequence ID" value="GGA77823.1"/>
    <property type="molecule type" value="Genomic_DNA"/>
</dbReference>
<sequence>MNKLSQRITAGLQHQRQQGRWRQQVARTSGHGRLLSHSNGTTLINFASNDYLGLANDAIVRQAFVKAADQYGVGSGGSALITGYHQLHQHLCEQLADITGMQRVMLFGSGFAANQGVITALMKSGDLLIQDKLNHASLIDAGLHCRADSVRYRHNDLTSAEQQLQRQAEAKLLVTESVFSMDGDQAPLNELAQRSQRHEAMFMVDDAHGLGVIGDQGLGATSIEPNIDVYMATFGKALGVGGAMIAGDKDIIEYLTQFCRHYVYTTAMPPAMAAAASAALNRLTNEPELVATLKHRIGLFKKLAQQANLPLLPSNTAIQPVLLPGNDTVVSTAEYMRQRGFAVGAIRAPTVKAGQERLRLTISASHTERDIENCVATLNEEMGRMQEHIE</sequence>
<evidence type="ECO:0000256" key="5">
    <source>
        <dbReference type="ARBA" id="ARBA00013187"/>
    </source>
</evidence>
<keyword evidence="15" id="KW-1185">Reference proteome</keyword>
<comment type="similarity">
    <text evidence="3">Belongs to the class-II pyridoxal-phosphate-dependent aminotransferase family. BioF subfamily.</text>
</comment>
<dbReference type="InterPro" id="IPR050087">
    <property type="entry name" value="AON_synthase_class-II"/>
</dbReference>
<keyword evidence="7" id="KW-0093">Biotin biosynthesis</keyword>
<dbReference type="Proteomes" id="UP000619743">
    <property type="component" value="Unassembled WGS sequence"/>
</dbReference>
<evidence type="ECO:0000256" key="3">
    <source>
        <dbReference type="ARBA" id="ARBA00010008"/>
    </source>
</evidence>
<gene>
    <name evidence="14" type="primary">bioF</name>
    <name evidence="14" type="ORF">GCM10011369_19680</name>
</gene>
<comment type="caution">
    <text evidence="14">The sequence shown here is derived from an EMBL/GenBank/DDBJ whole genome shotgun (WGS) entry which is preliminary data.</text>
</comment>
<comment type="subunit">
    <text evidence="4">Homodimer.</text>
</comment>
<protein>
    <recommendedName>
        <fullName evidence="5">8-amino-7-oxononanoate synthase</fullName>
        <ecNumber evidence="5">2.3.1.47</ecNumber>
    </recommendedName>
    <alternativeName>
        <fullName evidence="9">7-keto-8-amino-pelargonic acid synthase</fullName>
    </alternativeName>
    <alternativeName>
        <fullName evidence="10">8-amino-7-ketopelargonate synthase</fullName>
    </alternativeName>
</protein>
<dbReference type="PANTHER" id="PTHR13693">
    <property type="entry name" value="CLASS II AMINOTRANSFERASE/8-AMINO-7-OXONONANOATE SYNTHASE"/>
    <property type="match status" value="1"/>
</dbReference>
<dbReference type="RefSeq" id="WP_087505544.1">
    <property type="nucleotide sequence ID" value="NZ_BMDX01000008.1"/>
</dbReference>
<dbReference type="InterPro" id="IPR015421">
    <property type="entry name" value="PyrdxlP-dep_Trfase_major"/>
</dbReference>
<evidence type="ECO:0000259" key="13">
    <source>
        <dbReference type="Pfam" id="PF00155"/>
    </source>
</evidence>
<name>A0A8J2XP27_9GAMM</name>
<dbReference type="PANTHER" id="PTHR13693:SF100">
    <property type="entry name" value="8-AMINO-7-OXONONANOATE SYNTHASE"/>
    <property type="match status" value="1"/>
</dbReference>
<evidence type="ECO:0000256" key="9">
    <source>
        <dbReference type="ARBA" id="ARBA00032610"/>
    </source>
</evidence>
<keyword evidence="8 12" id="KW-0663">Pyridoxal phosphate</keyword>
<feature type="domain" description="Aminotransferase class I/classII large" evidence="13">
    <location>
        <begin position="42"/>
        <end position="377"/>
    </location>
</feature>
<dbReference type="SUPFAM" id="SSF53383">
    <property type="entry name" value="PLP-dependent transferases"/>
    <property type="match status" value="1"/>
</dbReference>
<dbReference type="Pfam" id="PF00155">
    <property type="entry name" value="Aminotran_1_2"/>
    <property type="match status" value="1"/>
</dbReference>
<comment type="pathway">
    <text evidence="2">Cofactor biosynthesis; biotin biosynthesis.</text>
</comment>
<dbReference type="GO" id="GO:0008710">
    <property type="term" value="F:8-amino-7-oxononanoate synthase activity"/>
    <property type="evidence" value="ECO:0007669"/>
    <property type="project" value="UniProtKB-EC"/>
</dbReference>
<evidence type="ECO:0000256" key="6">
    <source>
        <dbReference type="ARBA" id="ARBA00022679"/>
    </source>
</evidence>
<evidence type="ECO:0000256" key="8">
    <source>
        <dbReference type="ARBA" id="ARBA00022898"/>
    </source>
</evidence>
<accession>A0A8J2XP27</accession>
<comment type="catalytic activity">
    <reaction evidence="11">
        <text>6-carboxyhexanoyl-[ACP] + L-alanine + H(+) = (8S)-8-amino-7-oxononanoate + holo-[ACP] + CO2</text>
        <dbReference type="Rhea" id="RHEA:42288"/>
        <dbReference type="Rhea" id="RHEA-COMP:9685"/>
        <dbReference type="Rhea" id="RHEA-COMP:9955"/>
        <dbReference type="ChEBI" id="CHEBI:15378"/>
        <dbReference type="ChEBI" id="CHEBI:16526"/>
        <dbReference type="ChEBI" id="CHEBI:57972"/>
        <dbReference type="ChEBI" id="CHEBI:64479"/>
        <dbReference type="ChEBI" id="CHEBI:78846"/>
        <dbReference type="ChEBI" id="CHEBI:149468"/>
        <dbReference type="EC" id="2.3.1.47"/>
    </reaction>
</comment>
<evidence type="ECO:0000256" key="7">
    <source>
        <dbReference type="ARBA" id="ARBA00022756"/>
    </source>
</evidence>
<evidence type="ECO:0000256" key="4">
    <source>
        <dbReference type="ARBA" id="ARBA00011738"/>
    </source>
</evidence>
<evidence type="ECO:0000256" key="1">
    <source>
        <dbReference type="ARBA" id="ARBA00001933"/>
    </source>
</evidence>
<evidence type="ECO:0000256" key="2">
    <source>
        <dbReference type="ARBA" id="ARBA00004746"/>
    </source>
</evidence>
<dbReference type="Gene3D" id="3.40.640.10">
    <property type="entry name" value="Type I PLP-dependent aspartate aminotransferase-like (Major domain)"/>
    <property type="match status" value="1"/>
</dbReference>